<evidence type="ECO:0000313" key="1">
    <source>
        <dbReference type="EMBL" id="TQJ15524.1"/>
    </source>
</evidence>
<dbReference type="OrthoDB" id="4858593at2"/>
<sequence length="285" mass="32746">MDSSNHWYGHAHILAEYCGLDPENPPRIDGVIQHGWTFVHGFGGGHNPPHGFAKYAWSDVCRRRGQAHGWRDYQVVGAPFLYLDRVLPPDPDAPEPEGTIWYPFHGTVDFEKVEGDHSDLLREIRETEDGPVTVCLYYVEYDQPEVRRHYEESGFRVICHGRRGQFWQGGDTDFLRRQLTELRRHKRVASNRLTTAIFYGAAIGLEPAVYGDPMVFVDARKEFDATDWLEHVYPELHGKTIDQPTAQRIALRELGADALMSPEELRIALGWQDIWLAQHEERTSA</sequence>
<dbReference type="RefSeq" id="WP_141929056.1">
    <property type="nucleotide sequence ID" value="NZ_BAABCI010000036.1"/>
</dbReference>
<protein>
    <submittedName>
        <fullName evidence="1">Uncharacterized protein</fullName>
    </submittedName>
</protein>
<reference evidence="1 2" key="1">
    <citation type="submission" date="2019-06" db="EMBL/GenBank/DDBJ databases">
        <title>Sequencing the genomes of 1000 actinobacteria strains.</title>
        <authorList>
            <person name="Klenk H.-P."/>
        </authorList>
    </citation>
    <scope>NUCLEOTIDE SEQUENCE [LARGE SCALE GENOMIC DNA]</scope>
    <source>
        <strain evidence="1 2">DSM 19828</strain>
    </source>
</reference>
<dbReference type="EMBL" id="VFMO01000001">
    <property type="protein sequence ID" value="TQJ15524.1"/>
    <property type="molecule type" value="Genomic_DNA"/>
</dbReference>
<name>A0A542EJQ8_9MICO</name>
<dbReference type="Proteomes" id="UP000320806">
    <property type="component" value="Unassembled WGS sequence"/>
</dbReference>
<comment type="caution">
    <text evidence="1">The sequence shown here is derived from an EMBL/GenBank/DDBJ whole genome shotgun (WGS) entry which is preliminary data.</text>
</comment>
<dbReference type="AlphaFoldDB" id="A0A542EJQ8"/>
<keyword evidence="2" id="KW-1185">Reference proteome</keyword>
<proteinExistence type="predicted"/>
<gene>
    <name evidence="1" type="ORF">FB459_3080</name>
</gene>
<evidence type="ECO:0000313" key="2">
    <source>
        <dbReference type="Proteomes" id="UP000320806"/>
    </source>
</evidence>
<organism evidence="1 2">
    <name type="scientific">Yimella lutea</name>
    <dbReference type="NCBI Taxonomy" id="587872"/>
    <lineage>
        <taxon>Bacteria</taxon>
        <taxon>Bacillati</taxon>
        <taxon>Actinomycetota</taxon>
        <taxon>Actinomycetes</taxon>
        <taxon>Micrococcales</taxon>
        <taxon>Dermacoccaceae</taxon>
        <taxon>Yimella</taxon>
    </lineage>
</organism>
<accession>A0A542EJQ8</accession>